<gene>
    <name evidence="1" type="ORF">GCM10009733_108890</name>
</gene>
<comment type="caution">
    <text evidence="1">The sequence shown here is derived from an EMBL/GenBank/DDBJ whole genome shotgun (WGS) entry which is preliminary data.</text>
</comment>
<proteinExistence type="predicted"/>
<evidence type="ECO:0000313" key="2">
    <source>
        <dbReference type="Proteomes" id="UP001500064"/>
    </source>
</evidence>
<name>A0ABP4U1N2_9ACTN</name>
<accession>A0ABP4U1N2</accession>
<organism evidence="1 2">
    <name type="scientific">Nonomuraea maheshkhaliensis</name>
    <dbReference type="NCBI Taxonomy" id="419590"/>
    <lineage>
        <taxon>Bacteria</taxon>
        <taxon>Bacillati</taxon>
        <taxon>Actinomycetota</taxon>
        <taxon>Actinomycetes</taxon>
        <taxon>Streptosporangiales</taxon>
        <taxon>Streptosporangiaceae</taxon>
        <taxon>Nonomuraea</taxon>
    </lineage>
</organism>
<reference evidence="2" key="1">
    <citation type="journal article" date="2019" name="Int. J. Syst. Evol. Microbiol.">
        <title>The Global Catalogue of Microorganisms (GCM) 10K type strain sequencing project: providing services to taxonomists for standard genome sequencing and annotation.</title>
        <authorList>
            <consortium name="The Broad Institute Genomics Platform"/>
            <consortium name="The Broad Institute Genome Sequencing Center for Infectious Disease"/>
            <person name="Wu L."/>
            <person name="Ma J."/>
        </authorList>
    </citation>
    <scope>NUCLEOTIDE SEQUENCE [LARGE SCALE GENOMIC DNA]</scope>
    <source>
        <strain evidence="2">JCM 13929</strain>
    </source>
</reference>
<evidence type="ECO:0008006" key="3">
    <source>
        <dbReference type="Google" id="ProtNLM"/>
    </source>
</evidence>
<dbReference type="EMBL" id="BAAAMU010000212">
    <property type="protein sequence ID" value="GAA1695531.1"/>
    <property type="molecule type" value="Genomic_DNA"/>
</dbReference>
<dbReference type="Proteomes" id="UP001500064">
    <property type="component" value="Unassembled WGS sequence"/>
</dbReference>
<evidence type="ECO:0000313" key="1">
    <source>
        <dbReference type="EMBL" id="GAA1695531.1"/>
    </source>
</evidence>
<keyword evidence="2" id="KW-1185">Reference proteome</keyword>
<protein>
    <recommendedName>
        <fullName evidence="3">GIY-YIG nuclease family protein</fullName>
    </recommendedName>
</protein>
<sequence>MPTASLPVGPVLTRPKLAALPLVAGCHLIAPHLAPTHFSDYEVFTELGIITAIYLITDSDSRIRWLGQASRDDGLAARLAEHHRDPGRRAVFATVRALHLHDHTPPDVLNAIEGRCADQLQLRSVMAPRRWPASRTWQHQVA</sequence>